<name>A0ACC0AQJ3_CATRO</name>
<organism evidence="1 2">
    <name type="scientific">Catharanthus roseus</name>
    <name type="common">Madagascar periwinkle</name>
    <name type="synonym">Vinca rosea</name>
    <dbReference type="NCBI Taxonomy" id="4058"/>
    <lineage>
        <taxon>Eukaryota</taxon>
        <taxon>Viridiplantae</taxon>
        <taxon>Streptophyta</taxon>
        <taxon>Embryophyta</taxon>
        <taxon>Tracheophyta</taxon>
        <taxon>Spermatophyta</taxon>
        <taxon>Magnoliopsida</taxon>
        <taxon>eudicotyledons</taxon>
        <taxon>Gunneridae</taxon>
        <taxon>Pentapetalae</taxon>
        <taxon>asterids</taxon>
        <taxon>lamiids</taxon>
        <taxon>Gentianales</taxon>
        <taxon>Apocynaceae</taxon>
        <taxon>Rauvolfioideae</taxon>
        <taxon>Vinceae</taxon>
        <taxon>Catharanthinae</taxon>
        <taxon>Catharanthus</taxon>
    </lineage>
</organism>
<dbReference type="EMBL" id="CM044705">
    <property type="protein sequence ID" value="KAI5662429.1"/>
    <property type="molecule type" value="Genomic_DNA"/>
</dbReference>
<sequence>MEEVPAHVHPEPIVSDCRRFGRNLFQCYSMAPRRLVEIIDRTELGGGVHDRLGGLSLSIDLGVVAYTHIEASVDYEDSSRPSCSSWPAYTHFGGVQGPFIWLPYYDRPLVSSDLWRAEVPLICYEIMEYHYPGRVMRQFARA</sequence>
<accession>A0ACC0AQJ3</accession>
<gene>
    <name evidence="1" type="ORF">M9H77_21752</name>
</gene>
<comment type="caution">
    <text evidence="1">The sequence shown here is derived from an EMBL/GenBank/DDBJ whole genome shotgun (WGS) entry which is preliminary data.</text>
</comment>
<evidence type="ECO:0000313" key="1">
    <source>
        <dbReference type="EMBL" id="KAI5662429.1"/>
    </source>
</evidence>
<reference evidence="2" key="1">
    <citation type="journal article" date="2023" name="Nat. Plants">
        <title>Single-cell RNA sequencing provides a high-resolution roadmap for understanding the multicellular compartmentation of specialized metabolism.</title>
        <authorList>
            <person name="Sun S."/>
            <person name="Shen X."/>
            <person name="Li Y."/>
            <person name="Li Y."/>
            <person name="Wang S."/>
            <person name="Li R."/>
            <person name="Zhang H."/>
            <person name="Shen G."/>
            <person name="Guo B."/>
            <person name="Wei J."/>
            <person name="Xu J."/>
            <person name="St-Pierre B."/>
            <person name="Chen S."/>
            <person name="Sun C."/>
        </authorList>
    </citation>
    <scope>NUCLEOTIDE SEQUENCE [LARGE SCALE GENOMIC DNA]</scope>
</reference>
<proteinExistence type="predicted"/>
<protein>
    <submittedName>
        <fullName evidence="1">Uncharacterized protein</fullName>
    </submittedName>
</protein>
<dbReference type="Proteomes" id="UP001060085">
    <property type="component" value="Linkage Group LG05"/>
</dbReference>
<evidence type="ECO:0000313" key="2">
    <source>
        <dbReference type="Proteomes" id="UP001060085"/>
    </source>
</evidence>
<keyword evidence="2" id="KW-1185">Reference proteome</keyword>